<evidence type="ECO:0000313" key="3">
    <source>
        <dbReference type="Proteomes" id="UP000427071"/>
    </source>
</evidence>
<keyword evidence="1" id="KW-0472">Membrane</keyword>
<proteinExistence type="predicted"/>
<feature type="transmembrane region" description="Helical" evidence="1">
    <location>
        <begin position="52"/>
        <end position="74"/>
    </location>
</feature>
<keyword evidence="1" id="KW-1133">Transmembrane helix</keyword>
<accession>A0A6B8VH99</accession>
<name>A0A6B8VH99_9CORY</name>
<dbReference type="Proteomes" id="UP000427071">
    <property type="component" value="Chromosome"/>
</dbReference>
<dbReference type="SUPFAM" id="SSF103473">
    <property type="entry name" value="MFS general substrate transporter"/>
    <property type="match status" value="1"/>
</dbReference>
<reference evidence="3" key="1">
    <citation type="submission" date="2019-11" db="EMBL/GenBank/DDBJ databases">
        <title>Complete genome sequence of Corynebacterium kalinowskii 1959, a novel Corynebacterium species isolated from soil of a small paddock in Vilsendorf, Germany.</title>
        <authorList>
            <person name="Schaffert L."/>
            <person name="Ruwe M."/>
            <person name="Milse J."/>
            <person name="Hanuschka K."/>
            <person name="Ortseifen V."/>
            <person name="Droste J."/>
            <person name="Brandt D."/>
            <person name="Schlueter L."/>
            <person name="Kutter Y."/>
            <person name="Vinke S."/>
            <person name="Viehoefer P."/>
            <person name="Jacob L."/>
            <person name="Luebke N.-C."/>
            <person name="Schulte-Berndt E."/>
            <person name="Hain C."/>
            <person name="Linder M."/>
            <person name="Schmidt P."/>
            <person name="Wollenschlaeger L."/>
            <person name="Luttermann T."/>
            <person name="Thieme E."/>
            <person name="Hassa J."/>
            <person name="Haak M."/>
            <person name="Wittchen M."/>
            <person name="Mentz A."/>
            <person name="Persicke M."/>
            <person name="Busche T."/>
            <person name="Ruckert C."/>
        </authorList>
    </citation>
    <scope>NUCLEOTIDE SEQUENCE [LARGE SCALE GENOMIC DNA]</scope>
    <source>
        <strain evidence="3">1959</strain>
    </source>
</reference>
<dbReference type="EMBL" id="CP046452">
    <property type="protein sequence ID" value="QGU00974.1"/>
    <property type="molecule type" value="Genomic_DNA"/>
</dbReference>
<organism evidence="2 3">
    <name type="scientific">Corynebacterium kalinowskii</name>
    <dbReference type="NCBI Taxonomy" id="2675216"/>
    <lineage>
        <taxon>Bacteria</taxon>
        <taxon>Bacillati</taxon>
        <taxon>Actinomycetota</taxon>
        <taxon>Actinomycetes</taxon>
        <taxon>Mycobacteriales</taxon>
        <taxon>Corynebacteriaceae</taxon>
        <taxon>Corynebacterium</taxon>
    </lineage>
</organism>
<evidence type="ECO:0000256" key="1">
    <source>
        <dbReference type="SAM" id="Phobius"/>
    </source>
</evidence>
<feature type="transmembrane region" description="Helical" evidence="1">
    <location>
        <begin position="119"/>
        <end position="144"/>
    </location>
</feature>
<dbReference type="Gene3D" id="1.20.1250.20">
    <property type="entry name" value="MFS general substrate transporter like domains"/>
    <property type="match status" value="1"/>
</dbReference>
<keyword evidence="1" id="KW-0812">Transmembrane</keyword>
<keyword evidence="3" id="KW-1185">Reference proteome</keyword>
<dbReference type="AlphaFoldDB" id="A0A6B8VH99"/>
<gene>
    <name evidence="2" type="ORF">CKALI_00365</name>
</gene>
<feature type="transmembrane region" description="Helical" evidence="1">
    <location>
        <begin position="86"/>
        <end position="107"/>
    </location>
</feature>
<dbReference type="KEGG" id="ckw:CKALI_00365"/>
<sequence>MTQGYLCRGQTPAADEAVCDWCSGKNWSDGAGAVQKRSRRVERPGPLKNSHVAHMVIAIFLCCASGLMFYSYHGPITLTLLGSDKLLPLLLLIVRLVGVVSALLGGSLTDTVGTRRARLAILGGHALALIATLSTLGTPTWLFASRLRGLFVEELSVNSLGLLTRLWVREMNRMLSETDLPCGRSPRLSAGALRLMRPSSSADSLV</sequence>
<evidence type="ECO:0000313" key="2">
    <source>
        <dbReference type="EMBL" id="QGU00974.1"/>
    </source>
</evidence>
<protein>
    <submittedName>
        <fullName evidence="2">Major Facilitator Superfamily protein</fullName>
    </submittedName>
</protein>
<dbReference type="InterPro" id="IPR036259">
    <property type="entry name" value="MFS_trans_sf"/>
</dbReference>
<dbReference type="RefSeq" id="WP_197079723.1">
    <property type="nucleotide sequence ID" value="NZ_CP046452.1"/>
</dbReference>